<proteinExistence type="predicted"/>
<dbReference type="STRING" id="933852.A0A0C2XHE8"/>
<reference evidence="2" key="2">
    <citation type="submission" date="2015-01" db="EMBL/GenBank/DDBJ databases">
        <title>Evolutionary Origins and Diversification of the Mycorrhizal Mutualists.</title>
        <authorList>
            <consortium name="DOE Joint Genome Institute"/>
            <consortium name="Mycorrhizal Genomics Consortium"/>
            <person name="Kohler A."/>
            <person name="Kuo A."/>
            <person name="Nagy L.G."/>
            <person name="Floudas D."/>
            <person name="Copeland A."/>
            <person name="Barry K.W."/>
            <person name="Cichocki N."/>
            <person name="Veneault-Fourrey C."/>
            <person name="LaButti K."/>
            <person name="Lindquist E.A."/>
            <person name="Lipzen A."/>
            <person name="Lundell T."/>
            <person name="Morin E."/>
            <person name="Murat C."/>
            <person name="Riley R."/>
            <person name="Ohm R."/>
            <person name="Sun H."/>
            <person name="Tunlid A."/>
            <person name="Henrissat B."/>
            <person name="Grigoriev I.V."/>
            <person name="Hibbett D.S."/>
            <person name="Martin F."/>
        </authorList>
    </citation>
    <scope>NUCLEOTIDE SEQUENCE [LARGE SCALE GENOMIC DNA]</scope>
    <source>
        <strain evidence="2">MAFF 305830</strain>
    </source>
</reference>
<gene>
    <name evidence="1" type="ORF">M408DRAFT_23574</name>
</gene>
<dbReference type="AlphaFoldDB" id="A0A0C2XHE8"/>
<dbReference type="OrthoDB" id="3063971at2759"/>
<dbReference type="Proteomes" id="UP000054097">
    <property type="component" value="Unassembled WGS sequence"/>
</dbReference>
<name>A0A0C2XHE8_SERVB</name>
<evidence type="ECO:0000313" key="1">
    <source>
        <dbReference type="EMBL" id="KIM28517.1"/>
    </source>
</evidence>
<evidence type="ECO:0008006" key="3">
    <source>
        <dbReference type="Google" id="ProtNLM"/>
    </source>
</evidence>
<protein>
    <recommendedName>
        <fullName evidence="3">F-box domain-containing protein</fullName>
    </recommendedName>
</protein>
<reference evidence="1 2" key="1">
    <citation type="submission" date="2014-04" db="EMBL/GenBank/DDBJ databases">
        <authorList>
            <consortium name="DOE Joint Genome Institute"/>
            <person name="Kuo A."/>
            <person name="Zuccaro A."/>
            <person name="Kohler A."/>
            <person name="Nagy L.G."/>
            <person name="Floudas D."/>
            <person name="Copeland A."/>
            <person name="Barry K.W."/>
            <person name="Cichocki N."/>
            <person name="Veneault-Fourrey C."/>
            <person name="LaButti K."/>
            <person name="Lindquist E.A."/>
            <person name="Lipzen A."/>
            <person name="Lundell T."/>
            <person name="Morin E."/>
            <person name="Murat C."/>
            <person name="Sun H."/>
            <person name="Tunlid A."/>
            <person name="Henrissat B."/>
            <person name="Grigoriev I.V."/>
            <person name="Hibbett D.S."/>
            <person name="Martin F."/>
            <person name="Nordberg H.P."/>
            <person name="Cantor M.N."/>
            <person name="Hua S.X."/>
        </authorList>
    </citation>
    <scope>NUCLEOTIDE SEQUENCE [LARGE SCALE GENOMIC DNA]</scope>
    <source>
        <strain evidence="1 2">MAFF 305830</strain>
    </source>
</reference>
<dbReference type="EMBL" id="KN824292">
    <property type="protein sequence ID" value="KIM28517.1"/>
    <property type="molecule type" value="Genomic_DNA"/>
</dbReference>
<sequence length="437" mass="49186">MWEPADMNAVPIPNEKIKARNAISILEVELRDARLRVVRLEAELCTRKAWIAPVRRASSDVLSLIFEFCAKNDWKSPLKLAAISKTWRTAVLASPRAWSFLNLIECCHRDTIQLFFSRSGQCPMHMPFRSKVPPTMFAGFTHRLQCLSLNTASLPHGAIFPNVWRLSLGFNMSSVPLSLISVAHFPALRSLFCRANVHNDIFHSLDVDSLRNTIPPIEQLAISIVKDPTWAAVLSACKDTLLSLELGVNYYYGGSAFPASNLTLPLCKTLDISCWSNAPDVRVPTLRTPLLQYYSEYQFGRDPEQLHTDTGRVVHLRTNQQPTDSAFPKLQVLEIDLQDPPLTIFLSNLLANKGAYPELERITYSSSENEFDEDEVEECRDLMMVVNASRKRPIVMNIVNYWADETPGGIKRECGVGMPCHDTYGSPLAENKSIHVV</sequence>
<evidence type="ECO:0000313" key="2">
    <source>
        <dbReference type="Proteomes" id="UP000054097"/>
    </source>
</evidence>
<dbReference type="HOGENOM" id="CLU_039336_0_0_1"/>
<keyword evidence="2" id="KW-1185">Reference proteome</keyword>
<organism evidence="1 2">
    <name type="scientific">Serendipita vermifera MAFF 305830</name>
    <dbReference type="NCBI Taxonomy" id="933852"/>
    <lineage>
        <taxon>Eukaryota</taxon>
        <taxon>Fungi</taxon>
        <taxon>Dikarya</taxon>
        <taxon>Basidiomycota</taxon>
        <taxon>Agaricomycotina</taxon>
        <taxon>Agaricomycetes</taxon>
        <taxon>Sebacinales</taxon>
        <taxon>Serendipitaceae</taxon>
        <taxon>Serendipita</taxon>
    </lineage>
</organism>
<accession>A0A0C2XHE8</accession>